<dbReference type="Proteomes" id="UP001066276">
    <property type="component" value="Chromosome 1_1"/>
</dbReference>
<evidence type="ECO:0000313" key="1">
    <source>
        <dbReference type="EMBL" id="KAJ1214859.1"/>
    </source>
</evidence>
<keyword evidence="2" id="KW-1185">Reference proteome</keyword>
<name>A0AAV7WNN5_PLEWA</name>
<sequence length="111" mass="12549">MSWGSLHTTHEQETARMRLAEAFFLPHAQTTDIQWHWTYYLSGNETDAKSGVILKTAVVNERFLKSYHKDQVHRTSSAELCLAAAQKPQTVQEGGDHVESFVSVNFAKARS</sequence>
<proteinExistence type="predicted"/>
<protein>
    <submittedName>
        <fullName evidence="1">Uncharacterized protein</fullName>
    </submittedName>
</protein>
<reference evidence="1" key="1">
    <citation type="journal article" date="2022" name="bioRxiv">
        <title>Sequencing and chromosome-scale assembly of the giantPleurodeles waltlgenome.</title>
        <authorList>
            <person name="Brown T."/>
            <person name="Elewa A."/>
            <person name="Iarovenko S."/>
            <person name="Subramanian E."/>
            <person name="Araus A.J."/>
            <person name="Petzold A."/>
            <person name="Susuki M."/>
            <person name="Suzuki K.-i.T."/>
            <person name="Hayashi T."/>
            <person name="Toyoda A."/>
            <person name="Oliveira C."/>
            <person name="Osipova E."/>
            <person name="Leigh N.D."/>
            <person name="Simon A."/>
            <person name="Yun M.H."/>
        </authorList>
    </citation>
    <scope>NUCLEOTIDE SEQUENCE</scope>
    <source>
        <strain evidence="1">20211129_DDA</strain>
        <tissue evidence="1">Liver</tissue>
    </source>
</reference>
<dbReference type="AlphaFoldDB" id="A0AAV7WNN5"/>
<accession>A0AAV7WNN5</accession>
<gene>
    <name evidence="1" type="ORF">NDU88_002470</name>
</gene>
<comment type="caution">
    <text evidence="1">The sequence shown here is derived from an EMBL/GenBank/DDBJ whole genome shotgun (WGS) entry which is preliminary data.</text>
</comment>
<organism evidence="1 2">
    <name type="scientific">Pleurodeles waltl</name>
    <name type="common">Iberian ribbed newt</name>
    <dbReference type="NCBI Taxonomy" id="8319"/>
    <lineage>
        <taxon>Eukaryota</taxon>
        <taxon>Metazoa</taxon>
        <taxon>Chordata</taxon>
        <taxon>Craniata</taxon>
        <taxon>Vertebrata</taxon>
        <taxon>Euteleostomi</taxon>
        <taxon>Amphibia</taxon>
        <taxon>Batrachia</taxon>
        <taxon>Caudata</taxon>
        <taxon>Salamandroidea</taxon>
        <taxon>Salamandridae</taxon>
        <taxon>Pleurodelinae</taxon>
        <taxon>Pleurodeles</taxon>
    </lineage>
</organism>
<dbReference type="EMBL" id="JANPWB010000001">
    <property type="protein sequence ID" value="KAJ1214859.1"/>
    <property type="molecule type" value="Genomic_DNA"/>
</dbReference>
<evidence type="ECO:0000313" key="2">
    <source>
        <dbReference type="Proteomes" id="UP001066276"/>
    </source>
</evidence>